<keyword evidence="3 7" id="KW-0812">Transmembrane</keyword>
<evidence type="ECO:0000313" key="9">
    <source>
        <dbReference type="Proteomes" id="UP000095283"/>
    </source>
</evidence>
<keyword evidence="5 7" id="KW-0472">Membrane</keyword>
<dbReference type="WBParaSite" id="Hba_21357">
    <property type="protein sequence ID" value="Hba_21357"/>
    <property type="gene ID" value="Hba_21357"/>
</dbReference>
<comment type="subcellular location">
    <subcellularLocation>
        <location evidence="1">Membrane</location>
    </subcellularLocation>
</comment>
<organism evidence="9 10">
    <name type="scientific">Heterorhabditis bacteriophora</name>
    <name type="common">Entomopathogenic nematode worm</name>
    <dbReference type="NCBI Taxonomy" id="37862"/>
    <lineage>
        <taxon>Eukaryota</taxon>
        <taxon>Metazoa</taxon>
        <taxon>Ecdysozoa</taxon>
        <taxon>Nematoda</taxon>
        <taxon>Chromadorea</taxon>
        <taxon>Rhabditida</taxon>
        <taxon>Rhabditina</taxon>
        <taxon>Rhabditomorpha</taxon>
        <taxon>Strongyloidea</taxon>
        <taxon>Heterorhabditidae</taxon>
        <taxon>Heterorhabditis</taxon>
    </lineage>
</organism>
<reference evidence="10" key="1">
    <citation type="submission" date="2016-11" db="UniProtKB">
        <authorList>
            <consortium name="WormBaseParasite"/>
        </authorList>
    </citation>
    <scope>IDENTIFICATION</scope>
</reference>
<sequence length="358" mass="39588">MEKMKSPTELPAYDNYSLDIPRKTSRNNSDTTLEYPEFGMGPKFINPHGLSWLVTGLFVVGDLAGGGLVALPTAMIQSGFYTGLVITVIMTAVVTYTAYVLGLSWNILLNTWPEYRKHCRKPYPAIGYRAMGDLCRWAVVIAMITTSCAVVLIVLGASFDFHACSPYRKMPKPKITNYFLALGTFLFAYGGHSAFPTIQHDMKNPQEFTKSIILAFSGVHKTAHPSYSTRCTEGLFWRDCLALPWMLLAVRGLTTNMCVFGIVVHNPSFLTSNNFPQKILLALSGKQRDANVESAANAVFGEFIWYPLSELANFPHLMQPSGNLLYQLPAVPRVLLGSATDLHLIMISKHQSSAFVAS</sequence>
<feature type="region of interest" description="Disordered" evidence="6">
    <location>
        <begin position="1"/>
        <end position="29"/>
    </location>
</feature>
<evidence type="ECO:0000256" key="3">
    <source>
        <dbReference type="ARBA" id="ARBA00022692"/>
    </source>
</evidence>
<feature type="transmembrane region" description="Helical" evidence="7">
    <location>
        <begin position="175"/>
        <end position="195"/>
    </location>
</feature>
<feature type="transmembrane region" description="Helical" evidence="7">
    <location>
        <begin position="50"/>
        <end position="71"/>
    </location>
</feature>
<dbReference type="GO" id="GO:0016020">
    <property type="term" value="C:membrane"/>
    <property type="evidence" value="ECO:0007669"/>
    <property type="project" value="UniProtKB-SubCell"/>
</dbReference>
<evidence type="ECO:0000256" key="4">
    <source>
        <dbReference type="ARBA" id="ARBA00022989"/>
    </source>
</evidence>
<accession>A0A1I7XVF2</accession>
<dbReference type="InterPro" id="IPR013057">
    <property type="entry name" value="AA_transpt_TM"/>
</dbReference>
<feature type="domain" description="Amino acid transporter transmembrane" evidence="8">
    <location>
        <begin position="49"/>
        <end position="152"/>
    </location>
</feature>
<feature type="transmembrane region" description="Helical" evidence="7">
    <location>
        <begin position="137"/>
        <end position="163"/>
    </location>
</feature>
<dbReference type="PANTHER" id="PTHR48017">
    <property type="entry name" value="OS05G0424000 PROTEIN-RELATED"/>
    <property type="match status" value="1"/>
</dbReference>
<evidence type="ECO:0000256" key="1">
    <source>
        <dbReference type="ARBA" id="ARBA00004370"/>
    </source>
</evidence>
<evidence type="ECO:0000313" key="10">
    <source>
        <dbReference type="WBParaSite" id="Hba_21357"/>
    </source>
</evidence>
<dbReference type="AlphaFoldDB" id="A0A1I7XVF2"/>
<proteinExistence type="predicted"/>
<name>A0A1I7XVF2_HETBA</name>
<evidence type="ECO:0000256" key="5">
    <source>
        <dbReference type="ARBA" id="ARBA00023136"/>
    </source>
</evidence>
<dbReference type="Pfam" id="PF01490">
    <property type="entry name" value="Aa_trans"/>
    <property type="match status" value="2"/>
</dbReference>
<evidence type="ECO:0000256" key="6">
    <source>
        <dbReference type="SAM" id="MobiDB-lite"/>
    </source>
</evidence>
<keyword evidence="9" id="KW-1185">Reference proteome</keyword>
<evidence type="ECO:0000256" key="2">
    <source>
        <dbReference type="ARBA" id="ARBA00022448"/>
    </source>
</evidence>
<evidence type="ECO:0000256" key="7">
    <source>
        <dbReference type="SAM" id="Phobius"/>
    </source>
</evidence>
<protein>
    <submittedName>
        <fullName evidence="10">Aa_trans domain-containing protein</fullName>
    </submittedName>
</protein>
<feature type="domain" description="Amino acid transporter transmembrane" evidence="8">
    <location>
        <begin position="171"/>
        <end position="216"/>
    </location>
</feature>
<keyword evidence="4 7" id="KW-1133">Transmembrane helix</keyword>
<keyword evidence="2" id="KW-0813">Transport</keyword>
<feature type="transmembrane region" description="Helical" evidence="7">
    <location>
        <begin position="83"/>
        <end position="108"/>
    </location>
</feature>
<dbReference type="Proteomes" id="UP000095283">
    <property type="component" value="Unplaced"/>
</dbReference>
<evidence type="ECO:0000259" key="8">
    <source>
        <dbReference type="Pfam" id="PF01490"/>
    </source>
</evidence>